<evidence type="ECO:0000256" key="1">
    <source>
        <dbReference type="SAM" id="MobiDB-lite"/>
    </source>
</evidence>
<sequence length="87" mass="8598">MKMWKKRVIGAVVGGTTAFLFALATSGGASAAPCVTAEGFPCPPKVISTGPSEPGGGNVGPSEPLEPMGGYTPPPATLEELIAGLIS</sequence>
<dbReference type="RefSeq" id="YP_009852402.1">
    <property type="nucleotide sequence ID" value="NC_048812.1"/>
</dbReference>
<dbReference type="EMBL" id="MN234190">
    <property type="protein sequence ID" value="QFG10589.1"/>
    <property type="molecule type" value="Genomic_DNA"/>
</dbReference>
<accession>A0A5J6TLA3</accession>
<organism evidence="2 3">
    <name type="scientific">Gordonia phage Gibbin</name>
    <dbReference type="NCBI Taxonomy" id="2599843"/>
    <lineage>
        <taxon>Viruses</taxon>
        <taxon>Duplodnaviria</taxon>
        <taxon>Heunggongvirae</taxon>
        <taxon>Uroviricota</taxon>
        <taxon>Caudoviricetes</taxon>
        <taxon>Dovevirinae</taxon>
        <taxon>Lambovirus</taxon>
        <taxon>Lambovirus gibbin</taxon>
    </lineage>
</organism>
<protein>
    <submittedName>
        <fullName evidence="2">Uncharacterized protein</fullName>
    </submittedName>
</protein>
<dbReference type="Proteomes" id="UP000326764">
    <property type="component" value="Segment"/>
</dbReference>
<reference evidence="2 3" key="1">
    <citation type="submission" date="2019-07" db="EMBL/GenBank/DDBJ databases">
        <authorList>
            <person name="Lauer M.J."/>
            <person name="Stoner T.H."/>
            <person name="Garlena R.A."/>
            <person name="Russell D.A."/>
            <person name="Pope W.H."/>
            <person name="Jacobs-Sera D."/>
            <person name="Hatfull G.F."/>
        </authorList>
    </citation>
    <scope>NUCLEOTIDE SEQUENCE [LARGE SCALE GENOMIC DNA]</scope>
</reference>
<dbReference type="GeneID" id="55623030"/>
<proteinExistence type="predicted"/>
<name>A0A5J6TLA3_9CAUD</name>
<gene>
    <name evidence="2" type="primary">49</name>
    <name evidence="2" type="ORF">PBI_GIBBIN_49</name>
</gene>
<evidence type="ECO:0000313" key="3">
    <source>
        <dbReference type="Proteomes" id="UP000326764"/>
    </source>
</evidence>
<evidence type="ECO:0000313" key="2">
    <source>
        <dbReference type="EMBL" id="QFG10589.1"/>
    </source>
</evidence>
<feature type="region of interest" description="Disordered" evidence="1">
    <location>
        <begin position="46"/>
        <end position="74"/>
    </location>
</feature>
<keyword evidence="3" id="KW-1185">Reference proteome</keyword>
<dbReference type="KEGG" id="vg:55623030"/>